<feature type="compositionally biased region" description="Polar residues" evidence="1">
    <location>
        <begin position="435"/>
        <end position="445"/>
    </location>
</feature>
<proteinExistence type="predicted"/>
<feature type="compositionally biased region" description="Basic residues" evidence="1">
    <location>
        <begin position="410"/>
        <end position="429"/>
    </location>
</feature>
<evidence type="ECO:0000313" key="4">
    <source>
        <dbReference type="Proteomes" id="UP001168338"/>
    </source>
</evidence>
<dbReference type="Pfam" id="PF13426">
    <property type="entry name" value="PAS_9"/>
    <property type="match status" value="1"/>
</dbReference>
<dbReference type="EMBL" id="VCYH01000009">
    <property type="protein sequence ID" value="MDN7025762.1"/>
    <property type="molecule type" value="Genomic_DNA"/>
</dbReference>
<sequence length="454" mass="50601">MAQNGTGAPEGRPVTSVPWGTHIGVLYRNRQELADPVISFVRAALARDACCILVTAPPLNSTGARRVLKKAIPDLESRLASGQLVLQDHHEVYQAAGGFDPAARVNACIAAEERALDQGFDGLFLGGNTAWLGKEDWESFNCVVTALHGVIKNRRIIAMNAYPLRRCGITEIMDIATGHDIVLVNRDGHWKGVGNMPGRRAEAAPCGRDTRIRQIAQTSADIVFTCDAQGVLSFVSHTVEKVLGYPPGDMIGRNVTECILPRFEPDLRDFKARLDEEPDGAWLQTEVRRADGTSAIVEIHASPIMGEDMIAGYEGVCRDITDRVLFRRHVYDQIEKNIEQFAILGDHLRHPLQVIQGWADLMDGEQSDRIRQEVRRINDTVRQLDEGWLESRKIRDFLVKNEPAAESVPRRQKSTRAAGRSRRTTARSRSRAEFSPSQQTLSRYTGEQLVRQAR</sequence>
<evidence type="ECO:0000256" key="1">
    <source>
        <dbReference type="SAM" id="MobiDB-lite"/>
    </source>
</evidence>
<dbReference type="NCBIfam" id="TIGR00229">
    <property type="entry name" value="sensory_box"/>
    <property type="match status" value="1"/>
</dbReference>
<feature type="region of interest" description="Disordered" evidence="1">
    <location>
        <begin position="403"/>
        <end position="454"/>
    </location>
</feature>
<dbReference type="InterPro" id="IPR000014">
    <property type="entry name" value="PAS"/>
</dbReference>
<gene>
    <name evidence="3" type="ORF">FGU65_12875</name>
</gene>
<comment type="caution">
    <text evidence="3">The sequence shown here is derived from an EMBL/GenBank/DDBJ whole genome shotgun (WGS) entry which is preliminary data.</text>
</comment>
<protein>
    <submittedName>
        <fullName evidence="3">PAS domain S-box protein</fullName>
    </submittedName>
</protein>
<dbReference type="Pfam" id="PF14417">
    <property type="entry name" value="MEDS"/>
    <property type="match status" value="1"/>
</dbReference>
<dbReference type="Gene3D" id="3.30.450.20">
    <property type="entry name" value="PAS domain"/>
    <property type="match status" value="1"/>
</dbReference>
<dbReference type="InterPro" id="IPR025847">
    <property type="entry name" value="MEDS_domain"/>
</dbReference>
<dbReference type="RefSeq" id="WP_301664947.1">
    <property type="nucleotide sequence ID" value="NZ_VCYH01000009.1"/>
</dbReference>
<name>A0ABT8MCU0_9EURY</name>
<dbReference type="InterPro" id="IPR035965">
    <property type="entry name" value="PAS-like_dom_sf"/>
</dbReference>
<evidence type="ECO:0000259" key="2">
    <source>
        <dbReference type="PROSITE" id="PS50112"/>
    </source>
</evidence>
<dbReference type="Proteomes" id="UP001168338">
    <property type="component" value="Unassembled WGS sequence"/>
</dbReference>
<feature type="domain" description="PAS" evidence="2">
    <location>
        <begin position="208"/>
        <end position="266"/>
    </location>
</feature>
<evidence type="ECO:0000313" key="3">
    <source>
        <dbReference type="EMBL" id="MDN7025762.1"/>
    </source>
</evidence>
<reference evidence="3" key="1">
    <citation type="submission" date="2019-05" db="EMBL/GenBank/DDBJ databases">
        <title>Methanoculleus sp. FWC-SCC1, a methanogenic archaeon isolated from deep marine cold seep.</title>
        <authorList>
            <person name="Chen Y.-W."/>
            <person name="Chen S.-C."/>
            <person name="Teng N.-H."/>
            <person name="Lai M.-C."/>
        </authorList>
    </citation>
    <scope>NUCLEOTIDE SEQUENCE</scope>
    <source>
        <strain evidence="3">FWC-SCC1</strain>
    </source>
</reference>
<dbReference type="SUPFAM" id="SSF55785">
    <property type="entry name" value="PYP-like sensor domain (PAS domain)"/>
    <property type="match status" value="1"/>
</dbReference>
<dbReference type="PROSITE" id="PS50112">
    <property type="entry name" value="PAS"/>
    <property type="match status" value="1"/>
</dbReference>
<keyword evidence="4" id="KW-1185">Reference proteome</keyword>
<dbReference type="SMART" id="SM00091">
    <property type="entry name" value="PAS"/>
    <property type="match status" value="1"/>
</dbReference>
<organism evidence="3 4">
    <name type="scientific">Methanoculleus frigidifontis</name>
    <dbReference type="NCBI Taxonomy" id="2584085"/>
    <lineage>
        <taxon>Archaea</taxon>
        <taxon>Methanobacteriati</taxon>
        <taxon>Methanobacteriota</taxon>
        <taxon>Stenosarchaea group</taxon>
        <taxon>Methanomicrobia</taxon>
        <taxon>Methanomicrobiales</taxon>
        <taxon>Methanomicrobiaceae</taxon>
        <taxon>Methanoculleus</taxon>
    </lineage>
</organism>
<dbReference type="CDD" id="cd00130">
    <property type="entry name" value="PAS"/>
    <property type="match status" value="1"/>
</dbReference>
<accession>A0ABT8MCU0</accession>